<dbReference type="SUPFAM" id="SSF88874">
    <property type="entry name" value="Receptor-binding domain of short tail fibre protein gp12"/>
    <property type="match status" value="1"/>
</dbReference>
<evidence type="ECO:0000313" key="1">
    <source>
        <dbReference type="EMBL" id="AIH14824.1"/>
    </source>
</evidence>
<reference evidence="1" key="1">
    <citation type="journal article" date="2014" name="BMC Microbiol.">
        <title>Comparative analysis of hapalindole, ambiguine and welwitindolinone gene clusters and reconstitution of indole-isonitrile biosynthesis from cyanobacteria.</title>
        <authorList>
            <person name="Micallef M.L."/>
            <person name="Sharma D."/>
            <person name="Bunn B.M."/>
            <person name="Gerwick L."/>
            <person name="Viswanathan R."/>
            <person name="Moffitt M.C."/>
        </authorList>
    </citation>
    <scope>NUCLEOTIDE SEQUENCE</scope>
    <source>
        <strain evidence="1">UH HT-29-1</strain>
    </source>
</reference>
<protein>
    <recommendedName>
        <fullName evidence="2">Phage tail collar domain-containing protein</fullName>
    </recommendedName>
</protein>
<dbReference type="AlphaFoldDB" id="A0A075X7J1"/>
<organism evidence="1">
    <name type="scientific">Westiella intricata UH HT-29-1</name>
    <dbReference type="NCBI Taxonomy" id="1524912"/>
    <lineage>
        <taxon>Bacteria</taxon>
        <taxon>Bacillati</taxon>
        <taxon>Cyanobacteriota</taxon>
        <taxon>Cyanophyceae</taxon>
        <taxon>Nostocales</taxon>
        <taxon>Hapalosiphonaceae</taxon>
        <taxon>Westiella</taxon>
    </lineage>
</organism>
<evidence type="ECO:0008006" key="2">
    <source>
        <dbReference type="Google" id="ProtNLM"/>
    </source>
</evidence>
<sequence>MAGNISLGDNDNDVITMHGIVRSSHSSGALQIDAAVHTTGSLTIDRNLGIGTTDLDNYTLNVEGGNSRFAGSLSVHKAAIPESTNDYHLEIFSPNTNDFRQYTKIRFHQSNQYWGWLAYHGTAQNSTGEFVFWDLNRGREADLKAGTVMASKLVGDGAVVTGMILMWSGQANNIPAGWALCDGRNGTPDLRDRFIVASGRQYGVGDQGGADTVTLNINQIPSHSHSGSTFDAGNHSHAMKFDTGGGGDFGGGNMAKTRDPLQTNVLANFLAETNPAGNHSHAVSIGSTGGNQAHENRPSYYALALIMKL</sequence>
<proteinExistence type="predicted"/>
<name>A0A075X7J1_9CYAN</name>
<dbReference type="CDD" id="cd22641">
    <property type="entry name" value="C24-like"/>
    <property type="match status" value="1"/>
</dbReference>
<dbReference type="EMBL" id="KJ767018">
    <property type="protein sequence ID" value="AIH14824.1"/>
    <property type="molecule type" value="Genomic_DNA"/>
</dbReference>
<accession>A0A075X7J1</accession>